<evidence type="ECO:0000313" key="1">
    <source>
        <dbReference type="EMBL" id="KYN23600.1"/>
    </source>
</evidence>
<dbReference type="Proteomes" id="UP000075349">
    <property type="component" value="Unassembled WGS sequence"/>
</dbReference>
<dbReference type="EMBL" id="LOMK01000002">
    <property type="protein sequence ID" value="KYN23600.1"/>
    <property type="molecule type" value="Genomic_DNA"/>
</dbReference>
<gene>
    <name evidence="1" type="ORF">AUQ44_16615</name>
</gene>
<comment type="caution">
    <text evidence="1">The sequence shown here is derived from an EMBL/GenBank/DDBJ whole genome shotgun (WGS) entry which is preliminary data.</text>
</comment>
<sequence>MQYAAVMICPDGGIIRHEETQEAANVLVGDFDTMDLAIEQACHALQCKHLLKGVLSKGEGKGGYLLVTTQDLEGI</sequence>
<dbReference type="AlphaFoldDB" id="A0A151JCX8"/>
<organism evidence="1 2">
    <name type="scientific">Vibrio cidicii</name>
    <dbReference type="NCBI Taxonomy" id="1763883"/>
    <lineage>
        <taxon>Bacteria</taxon>
        <taxon>Pseudomonadati</taxon>
        <taxon>Pseudomonadota</taxon>
        <taxon>Gammaproteobacteria</taxon>
        <taxon>Vibrionales</taxon>
        <taxon>Vibrionaceae</taxon>
        <taxon>Vibrio</taxon>
    </lineage>
</organism>
<name>A0A151JCX8_9VIBR</name>
<proteinExistence type="predicted"/>
<evidence type="ECO:0000313" key="2">
    <source>
        <dbReference type="Proteomes" id="UP000075349"/>
    </source>
</evidence>
<reference evidence="2" key="1">
    <citation type="submission" date="2015-12" db="EMBL/GenBank/DDBJ databases">
        <authorList>
            <person name="Tarr C.L."/>
            <person name="Gladney L.M."/>
        </authorList>
    </citation>
    <scope>NUCLEOTIDE SEQUENCE [LARGE SCALE GENOMIC DNA]</scope>
    <source>
        <strain evidence="2">2756-81</strain>
    </source>
</reference>
<protein>
    <submittedName>
        <fullName evidence="1">Uncharacterized protein</fullName>
    </submittedName>
</protein>
<accession>A0A151JCX8</accession>